<dbReference type="OrthoDB" id="1551204at2"/>
<sequence>MSSYIAAPLLVLTYGVLRIVDGLDGECGTGPVWTVGHLQTGAKNFRGELLDRTLIWNQARMWHALREYEQHDEYRTYRSLGGDVLLRGPASACRAKADRALHPRPQGLLGGVLL</sequence>
<dbReference type="STRING" id="84724.SAMN04488564_11754"/>
<reference evidence="2" key="1">
    <citation type="submission" date="2016-10" db="EMBL/GenBank/DDBJ databases">
        <authorList>
            <person name="Varghese N."/>
            <person name="Submissions S."/>
        </authorList>
    </citation>
    <scope>NUCLEOTIDE SEQUENCE [LARGE SCALE GENOMIC DNA]</scope>
    <source>
        <strain evidence="2">DSM 44232</strain>
    </source>
</reference>
<keyword evidence="2" id="KW-1185">Reference proteome</keyword>
<dbReference type="RefSeq" id="WP_093605572.1">
    <property type="nucleotide sequence ID" value="NZ_FOYL01000017.1"/>
</dbReference>
<organism evidence="1 2">
    <name type="scientific">Lentzea waywayandensis</name>
    <dbReference type="NCBI Taxonomy" id="84724"/>
    <lineage>
        <taxon>Bacteria</taxon>
        <taxon>Bacillati</taxon>
        <taxon>Actinomycetota</taxon>
        <taxon>Actinomycetes</taxon>
        <taxon>Pseudonocardiales</taxon>
        <taxon>Pseudonocardiaceae</taxon>
        <taxon>Lentzea</taxon>
    </lineage>
</organism>
<gene>
    <name evidence="1" type="ORF">SAMN04488564_11754</name>
</gene>
<dbReference type="EMBL" id="FOYL01000017">
    <property type="protein sequence ID" value="SFR29130.1"/>
    <property type="molecule type" value="Genomic_DNA"/>
</dbReference>
<dbReference type="AlphaFoldDB" id="A0A1I6FGR0"/>
<dbReference type="Proteomes" id="UP000198583">
    <property type="component" value="Unassembled WGS sequence"/>
</dbReference>
<accession>A0A1I6FGR0</accession>
<evidence type="ECO:0000313" key="2">
    <source>
        <dbReference type="Proteomes" id="UP000198583"/>
    </source>
</evidence>
<evidence type="ECO:0000313" key="1">
    <source>
        <dbReference type="EMBL" id="SFR29130.1"/>
    </source>
</evidence>
<proteinExistence type="predicted"/>
<name>A0A1I6FGR0_9PSEU</name>
<protein>
    <submittedName>
        <fullName evidence="1">Uncharacterized protein</fullName>
    </submittedName>
</protein>